<keyword evidence="2" id="KW-0645">Protease</keyword>
<evidence type="ECO:0000256" key="3">
    <source>
        <dbReference type="ARBA" id="ARBA00022723"/>
    </source>
</evidence>
<dbReference type="EMBL" id="JAMGBD010000001">
    <property type="protein sequence ID" value="MCL6682370.1"/>
    <property type="molecule type" value="Genomic_DNA"/>
</dbReference>
<dbReference type="CDD" id="cd12797">
    <property type="entry name" value="M23_peptidase"/>
    <property type="match status" value="1"/>
</dbReference>
<dbReference type="InterPro" id="IPR011055">
    <property type="entry name" value="Dup_hybrid_motif"/>
</dbReference>
<evidence type="ECO:0000256" key="6">
    <source>
        <dbReference type="ARBA" id="ARBA00023049"/>
    </source>
</evidence>
<dbReference type="PANTHER" id="PTHR21666:SF288">
    <property type="entry name" value="CELL DIVISION PROTEIN YTFB"/>
    <property type="match status" value="1"/>
</dbReference>
<feature type="domain" description="M23ase beta-sheet core" evidence="8">
    <location>
        <begin position="105"/>
        <end position="212"/>
    </location>
</feature>
<evidence type="ECO:0000256" key="1">
    <source>
        <dbReference type="ARBA" id="ARBA00001947"/>
    </source>
</evidence>
<sequence>MECVADDEAAVHEGVPGLMVRTLGTILVTAVLTSAFWIFYYNVSNAPLVALAGEKTTVDPAKEPPVTIAEGVTVGPAGLALPVVGVKPGELTDTYTQARAGGARSHDAIDIMAPEGRPVVSAAPGTVEKLFFSNGGGGTTVYVRSEDRRWMYYYAHLSAYAPGLHEGQHLLRGAPVGFVGHSGNANPDGPHLHFAINRMEPGERWWQGTAINPYPLLAAKPVSR</sequence>
<protein>
    <submittedName>
        <fullName evidence="9">M23 family metallopeptidase</fullName>
    </submittedName>
</protein>
<proteinExistence type="predicted"/>
<evidence type="ECO:0000313" key="10">
    <source>
        <dbReference type="Proteomes" id="UP001165363"/>
    </source>
</evidence>
<keyword evidence="4" id="KW-0378">Hydrolase</keyword>
<evidence type="ECO:0000256" key="4">
    <source>
        <dbReference type="ARBA" id="ARBA00022801"/>
    </source>
</evidence>
<accession>A0ABT0RIE1</accession>
<dbReference type="Pfam" id="PF01551">
    <property type="entry name" value="Peptidase_M23"/>
    <property type="match status" value="1"/>
</dbReference>
<evidence type="ECO:0000259" key="8">
    <source>
        <dbReference type="Pfam" id="PF01551"/>
    </source>
</evidence>
<dbReference type="Gene3D" id="2.70.70.10">
    <property type="entry name" value="Glucose Permease (Domain IIA)"/>
    <property type="match status" value="1"/>
</dbReference>
<comment type="caution">
    <text evidence="9">The sequence shown here is derived from an EMBL/GenBank/DDBJ whole genome shotgun (WGS) entry which is preliminary data.</text>
</comment>
<feature type="transmembrane region" description="Helical" evidence="7">
    <location>
        <begin position="18"/>
        <end position="40"/>
    </location>
</feature>
<dbReference type="InterPro" id="IPR016047">
    <property type="entry name" value="M23ase_b-sheet_dom"/>
</dbReference>
<dbReference type="SUPFAM" id="SSF51261">
    <property type="entry name" value="Duplicated hybrid motif"/>
    <property type="match status" value="1"/>
</dbReference>
<dbReference type="Proteomes" id="UP001165363">
    <property type="component" value="Unassembled WGS sequence"/>
</dbReference>
<keyword evidence="3" id="KW-0479">Metal-binding</keyword>
<keyword evidence="7" id="KW-0812">Transmembrane</keyword>
<evidence type="ECO:0000256" key="7">
    <source>
        <dbReference type="SAM" id="Phobius"/>
    </source>
</evidence>
<keyword evidence="6" id="KW-0482">Metalloprotease</keyword>
<name>A0ABT0RIE1_9SPHN</name>
<keyword evidence="7" id="KW-1133">Transmembrane helix</keyword>
<evidence type="ECO:0000313" key="9">
    <source>
        <dbReference type="EMBL" id="MCL6682370.1"/>
    </source>
</evidence>
<comment type="cofactor">
    <cofactor evidence="1">
        <name>Zn(2+)</name>
        <dbReference type="ChEBI" id="CHEBI:29105"/>
    </cofactor>
</comment>
<evidence type="ECO:0000256" key="2">
    <source>
        <dbReference type="ARBA" id="ARBA00022670"/>
    </source>
</evidence>
<dbReference type="RefSeq" id="WP_249846347.1">
    <property type="nucleotide sequence ID" value="NZ_JAMGBD010000001.1"/>
</dbReference>
<keyword evidence="10" id="KW-1185">Reference proteome</keyword>
<evidence type="ECO:0000256" key="5">
    <source>
        <dbReference type="ARBA" id="ARBA00022833"/>
    </source>
</evidence>
<reference evidence="9" key="1">
    <citation type="submission" date="2022-05" db="EMBL/GenBank/DDBJ databases">
        <authorList>
            <person name="Jo J.-H."/>
            <person name="Im W.-T."/>
        </authorList>
    </citation>
    <scope>NUCLEOTIDE SEQUENCE</scope>
    <source>
        <strain evidence="9">SE158</strain>
    </source>
</reference>
<dbReference type="InterPro" id="IPR050570">
    <property type="entry name" value="Cell_wall_metabolism_enzyme"/>
</dbReference>
<keyword evidence="5" id="KW-0862">Zinc</keyword>
<organism evidence="9 10">
    <name type="scientific">Sphingomonas alba</name>
    <dbReference type="NCBI Taxonomy" id="2908208"/>
    <lineage>
        <taxon>Bacteria</taxon>
        <taxon>Pseudomonadati</taxon>
        <taxon>Pseudomonadota</taxon>
        <taxon>Alphaproteobacteria</taxon>
        <taxon>Sphingomonadales</taxon>
        <taxon>Sphingomonadaceae</taxon>
        <taxon>Sphingomonas</taxon>
    </lineage>
</organism>
<gene>
    <name evidence="9" type="ORF">LZ536_00430</name>
</gene>
<dbReference type="PANTHER" id="PTHR21666">
    <property type="entry name" value="PEPTIDASE-RELATED"/>
    <property type="match status" value="1"/>
</dbReference>
<keyword evidence="7" id="KW-0472">Membrane</keyword>